<keyword evidence="3" id="KW-1185">Reference proteome</keyword>
<reference evidence="2 3" key="1">
    <citation type="submission" date="2024-01" db="EMBL/GenBank/DDBJ databases">
        <title>A telomere-to-telomere, gap-free genome of sweet tea (Lithocarpus litseifolius).</title>
        <authorList>
            <person name="Zhou J."/>
        </authorList>
    </citation>
    <scope>NUCLEOTIDE SEQUENCE [LARGE SCALE GENOMIC DNA]</scope>
    <source>
        <strain evidence="2">Zhou-2022a</strain>
        <tissue evidence="2">Leaf</tissue>
    </source>
</reference>
<name>A0AAW2CLG1_9ROSI</name>
<evidence type="ECO:0000256" key="1">
    <source>
        <dbReference type="SAM" id="Phobius"/>
    </source>
</evidence>
<sequence length="143" mass="15873">MMSDATTLVKWDFVGGDVEAIVDLQFVGVDNLSVESRGQVDGKLGFSCPSGPHDNNNLVLLLVIVIVIMIMVSLSVMRSGVHARPTGFFEEELGFGRREKRIVGIRRVLGLGRGIRVLDKPHLYSHRERERERTGWCCSSSSC</sequence>
<keyword evidence="1" id="KW-0472">Membrane</keyword>
<dbReference type="Proteomes" id="UP001459277">
    <property type="component" value="Unassembled WGS sequence"/>
</dbReference>
<keyword evidence="1" id="KW-1133">Transmembrane helix</keyword>
<feature type="transmembrane region" description="Helical" evidence="1">
    <location>
        <begin position="58"/>
        <end position="77"/>
    </location>
</feature>
<comment type="caution">
    <text evidence="2">The sequence shown here is derived from an EMBL/GenBank/DDBJ whole genome shotgun (WGS) entry which is preliminary data.</text>
</comment>
<evidence type="ECO:0000313" key="3">
    <source>
        <dbReference type="Proteomes" id="UP001459277"/>
    </source>
</evidence>
<accession>A0AAW2CLG1</accession>
<proteinExistence type="predicted"/>
<evidence type="ECO:0000313" key="2">
    <source>
        <dbReference type="EMBL" id="KAK9998222.1"/>
    </source>
</evidence>
<organism evidence="2 3">
    <name type="scientific">Lithocarpus litseifolius</name>
    <dbReference type="NCBI Taxonomy" id="425828"/>
    <lineage>
        <taxon>Eukaryota</taxon>
        <taxon>Viridiplantae</taxon>
        <taxon>Streptophyta</taxon>
        <taxon>Embryophyta</taxon>
        <taxon>Tracheophyta</taxon>
        <taxon>Spermatophyta</taxon>
        <taxon>Magnoliopsida</taxon>
        <taxon>eudicotyledons</taxon>
        <taxon>Gunneridae</taxon>
        <taxon>Pentapetalae</taxon>
        <taxon>rosids</taxon>
        <taxon>fabids</taxon>
        <taxon>Fagales</taxon>
        <taxon>Fagaceae</taxon>
        <taxon>Lithocarpus</taxon>
    </lineage>
</organism>
<dbReference type="EMBL" id="JAZDWU010000006">
    <property type="protein sequence ID" value="KAK9998222.1"/>
    <property type="molecule type" value="Genomic_DNA"/>
</dbReference>
<gene>
    <name evidence="2" type="ORF">SO802_017825</name>
</gene>
<keyword evidence="1" id="KW-0812">Transmembrane</keyword>
<dbReference type="AlphaFoldDB" id="A0AAW2CLG1"/>
<protein>
    <submittedName>
        <fullName evidence="2">Uncharacterized protein</fullName>
    </submittedName>
</protein>